<dbReference type="InterPro" id="IPR004095">
    <property type="entry name" value="TGS"/>
</dbReference>
<feature type="domain" description="ACT" evidence="6">
    <location>
        <begin position="673"/>
        <end position="744"/>
    </location>
</feature>
<dbReference type="InterPro" id="IPR004811">
    <property type="entry name" value="RelA/Spo_fam"/>
</dbReference>
<evidence type="ECO:0000256" key="4">
    <source>
        <dbReference type="ARBA" id="ARBA00033308"/>
    </source>
</evidence>
<dbReference type="CDD" id="cd05399">
    <property type="entry name" value="NT_Rel-Spo_like"/>
    <property type="match status" value="1"/>
</dbReference>
<comment type="caution">
    <text evidence="8">The sequence shown here is derived from an EMBL/GenBank/DDBJ whole genome shotgun (WGS) entry which is preliminary data.</text>
</comment>
<dbReference type="Gene3D" id="3.10.20.30">
    <property type="match status" value="1"/>
</dbReference>
<proteinExistence type="inferred from homology"/>
<protein>
    <recommendedName>
        <fullName evidence="1">GTP pyrophosphokinase</fullName>
    </recommendedName>
    <alternativeName>
        <fullName evidence="3">(p)ppGpp synthase</fullName>
    </alternativeName>
    <alternativeName>
        <fullName evidence="2">ATP:GTP 3'-pyrophosphotransferase</fullName>
    </alternativeName>
    <alternativeName>
        <fullName evidence="4">ppGpp synthase I</fullName>
    </alternativeName>
</protein>
<dbReference type="EMBL" id="JAGSPK010000004">
    <property type="protein sequence ID" value="MBR7793438.1"/>
    <property type="molecule type" value="Genomic_DNA"/>
</dbReference>
<dbReference type="NCBIfam" id="TIGR00691">
    <property type="entry name" value="spoT_relA"/>
    <property type="match status" value="1"/>
</dbReference>
<reference evidence="8 9" key="1">
    <citation type="submission" date="2021-04" db="EMBL/GenBank/DDBJ databases">
        <title>novel species isolated from subtropical streams in China.</title>
        <authorList>
            <person name="Lu H."/>
        </authorList>
    </citation>
    <scope>NUCLEOTIDE SEQUENCE [LARGE SCALE GENOMIC DNA]</scope>
    <source>
        <strain evidence="8 9">FT147W</strain>
    </source>
</reference>
<comment type="similarity">
    <text evidence="5">Belongs to the relA/spoT family.</text>
</comment>
<dbReference type="InterPro" id="IPR033655">
    <property type="entry name" value="TGS_RelA/SpoT"/>
</dbReference>
<dbReference type="InterPro" id="IPR043519">
    <property type="entry name" value="NT_sf"/>
</dbReference>
<dbReference type="Pfam" id="PF13291">
    <property type="entry name" value="ACT_4"/>
    <property type="match status" value="1"/>
</dbReference>
<dbReference type="PANTHER" id="PTHR21262">
    <property type="entry name" value="GUANOSINE-3',5'-BIS DIPHOSPHATE 3'-PYROPHOSPHOHYDROLASE"/>
    <property type="match status" value="1"/>
</dbReference>
<dbReference type="Gene3D" id="3.30.460.10">
    <property type="entry name" value="Beta Polymerase, domain 2"/>
    <property type="match status" value="1"/>
</dbReference>
<dbReference type="InterPro" id="IPR012675">
    <property type="entry name" value="Beta-grasp_dom_sf"/>
</dbReference>
<dbReference type="PANTHER" id="PTHR21262:SF31">
    <property type="entry name" value="GTP PYROPHOSPHOKINASE"/>
    <property type="match status" value="1"/>
</dbReference>
<sequence>MVSTSVAASESQLLEGLSEAEKDRLISALEFVTPFYAEKDVITGQNALQFVRGVASTLAMLRTDIDSRIAALLFELPELNPIAAEQIEARYGQEIADLVSGIRRLMKLRETALTHHDVGHGKDAAEKAAAQMETLRKMMLAMATDMRVVLIRLASRVTTLRYFAECKREDSATQQYASETMNLYAPLANRLGVWQLKWELEDLSFRFLEPAQYKRIAKMLEEKRVERESFVATALARLTSELKNAGIKGEVSGRPKHIYSIWKKMKGKSVNFDELYDVRAFRVVVEDIKDCYTVLGLVHNVWAPIPKEFDDYISRPKSNGYKSLHTVVVVEDGRPLEVQIRTKEMHQFAEYGVAAHWRYKESGGSNFTAQEYDEKIAWLRQLLAWKSEVADAVVEHEDIQREWVEKLKSASLDERIYVLTPQARVIELPREATPVDFAYQLHTDVGHRCRGARVDGVMVPLNTRLQNGQTVEIITLKAGSAQSGPSRDWLHSEYSVSTRTRSKIRAWFNVIDQQETLASGRALVEKTLQREGKTAVNLEELARKLGFAALDDLLLSVGKEEFSLRQIETVLRDSPVEIPDDLNITNKSRASSVTQGAKSGVLVVGTDGLMTQLARCCKPAPPDDIVGFVTRGKGVSIHRLTCKNFAEMRNKAPERVIQTTWGEHGKDTVYPVDIFVLAQDRQGLLRDISEVFSKEKINVVGVNTQSAKSQARMSFTAEIGGTSQLQKALTTIREVSGVLEVRRQ</sequence>
<dbReference type="SUPFAM" id="SSF109604">
    <property type="entry name" value="HD-domain/PDEase-like"/>
    <property type="match status" value="1"/>
</dbReference>
<comment type="function">
    <text evidence="5">In eubacteria ppGpp (guanosine 3'-diphosphate 5'-diphosphate) is a mediator of the stringent response that coordinates a variety of cellular activities in response to changes in nutritional abundance.</text>
</comment>
<dbReference type="InterPro" id="IPR007685">
    <property type="entry name" value="RelA_SpoT"/>
</dbReference>
<dbReference type="Pfam" id="PF13328">
    <property type="entry name" value="HD_4"/>
    <property type="match status" value="1"/>
</dbReference>
<dbReference type="Gene3D" id="3.30.70.260">
    <property type="match status" value="1"/>
</dbReference>
<dbReference type="Pfam" id="PF04607">
    <property type="entry name" value="RelA_SpoT"/>
    <property type="match status" value="1"/>
</dbReference>
<evidence type="ECO:0000256" key="1">
    <source>
        <dbReference type="ARBA" id="ARBA00019852"/>
    </source>
</evidence>
<dbReference type="CDD" id="cd04876">
    <property type="entry name" value="ACT_RelA-SpoT"/>
    <property type="match status" value="1"/>
</dbReference>
<accession>A0ABS5H4M5</accession>
<dbReference type="PROSITE" id="PS51671">
    <property type="entry name" value="ACT"/>
    <property type="match status" value="1"/>
</dbReference>
<dbReference type="Proteomes" id="UP000682982">
    <property type="component" value="Unassembled WGS sequence"/>
</dbReference>
<organism evidence="8 9">
    <name type="scientific">Undibacterium rivi</name>
    <dbReference type="NCBI Taxonomy" id="2828729"/>
    <lineage>
        <taxon>Bacteria</taxon>
        <taxon>Pseudomonadati</taxon>
        <taxon>Pseudomonadota</taxon>
        <taxon>Betaproteobacteria</taxon>
        <taxon>Burkholderiales</taxon>
        <taxon>Oxalobacteraceae</taxon>
        <taxon>Undibacterium</taxon>
    </lineage>
</organism>
<dbReference type="SUPFAM" id="SSF81301">
    <property type="entry name" value="Nucleotidyltransferase"/>
    <property type="match status" value="1"/>
</dbReference>
<evidence type="ECO:0000313" key="9">
    <source>
        <dbReference type="Proteomes" id="UP000682982"/>
    </source>
</evidence>
<dbReference type="SMART" id="SM00954">
    <property type="entry name" value="RelA_SpoT"/>
    <property type="match status" value="1"/>
</dbReference>
<dbReference type="SUPFAM" id="SSF55021">
    <property type="entry name" value="ACT-like"/>
    <property type="match status" value="1"/>
</dbReference>
<dbReference type="CDD" id="cd01668">
    <property type="entry name" value="TGS_RSH"/>
    <property type="match status" value="1"/>
</dbReference>
<evidence type="ECO:0000256" key="5">
    <source>
        <dbReference type="RuleBase" id="RU003847"/>
    </source>
</evidence>
<dbReference type="InterPro" id="IPR012676">
    <property type="entry name" value="TGS-like"/>
</dbReference>
<dbReference type="PROSITE" id="PS51880">
    <property type="entry name" value="TGS"/>
    <property type="match status" value="1"/>
</dbReference>
<dbReference type="RefSeq" id="WP_212679409.1">
    <property type="nucleotide sequence ID" value="NZ_JAGSPK010000004.1"/>
</dbReference>
<feature type="domain" description="TGS" evidence="7">
    <location>
        <begin position="412"/>
        <end position="475"/>
    </location>
</feature>
<dbReference type="InterPro" id="IPR045865">
    <property type="entry name" value="ACT-like_dom_sf"/>
</dbReference>
<evidence type="ECO:0000259" key="6">
    <source>
        <dbReference type="PROSITE" id="PS51671"/>
    </source>
</evidence>
<gene>
    <name evidence="8" type="ORF">KDM87_12595</name>
</gene>
<evidence type="ECO:0000256" key="2">
    <source>
        <dbReference type="ARBA" id="ARBA00029754"/>
    </source>
</evidence>
<name>A0ABS5H4M5_9BURK</name>
<dbReference type="Pfam" id="PF02824">
    <property type="entry name" value="TGS"/>
    <property type="match status" value="1"/>
</dbReference>
<evidence type="ECO:0000313" key="8">
    <source>
        <dbReference type="EMBL" id="MBR7793438.1"/>
    </source>
</evidence>
<dbReference type="SUPFAM" id="SSF81271">
    <property type="entry name" value="TGS-like"/>
    <property type="match status" value="1"/>
</dbReference>
<keyword evidence="9" id="KW-1185">Reference proteome</keyword>
<evidence type="ECO:0000259" key="7">
    <source>
        <dbReference type="PROSITE" id="PS51880"/>
    </source>
</evidence>
<dbReference type="Gene3D" id="1.10.3210.10">
    <property type="entry name" value="Hypothetical protein af1432"/>
    <property type="match status" value="1"/>
</dbReference>
<dbReference type="InterPro" id="IPR002912">
    <property type="entry name" value="ACT_dom"/>
</dbReference>
<evidence type="ECO:0000256" key="3">
    <source>
        <dbReference type="ARBA" id="ARBA00032407"/>
    </source>
</evidence>